<organism evidence="8 9">
    <name type="scientific">Aspergillus pseudodeflectus</name>
    <dbReference type="NCBI Taxonomy" id="176178"/>
    <lineage>
        <taxon>Eukaryota</taxon>
        <taxon>Fungi</taxon>
        <taxon>Dikarya</taxon>
        <taxon>Ascomycota</taxon>
        <taxon>Pezizomycotina</taxon>
        <taxon>Eurotiomycetes</taxon>
        <taxon>Eurotiomycetidae</taxon>
        <taxon>Eurotiales</taxon>
        <taxon>Aspergillaceae</taxon>
        <taxon>Aspergillus</taxon>
        <taxon>Aspergillus subgen. Nidulantes</taxon>
    </lineage>
</organism>
<proteinExistence type="inferred from homology"/>
<evidence type="ECO:0000259" key="7">
    <source>
        <dbReference type="Pfam" id="PF20684"/>
    </source>
</evidence>
<feature type="domain" description="Rhodopsin" evidence="7">
    <location>
        <begin position="18"/>
        <end position="113"/>
    </location>
</feature>
<evidence type="ECO:0000256" key="1">
    <source>
        <dbReference type="ARBA" id="ARBA00004141"/>
    </source>
</evidence>
<feature type="transmembrane region" description="Helical" evidence="6">
    <location>
        <begin position="50"/>
        <end position="75"/>
    </location>
</feature>
<gene>
    <name evidence="8" type="ORF">BJX68DRAFT_260458</name>
</gene>
<dbReference type="RefSeq" id="XP_070905736.1">
    <property type="nucleotide sequence ID" value="XM_071043893.1"/>
</dbReference>
<sequence>MRLYFDRVEKPLKILAPGTFIWAVATTSVKLSLISLYLKIFSPKLFKVSAWTAASSVMHAIASILVAAFFCPPFAYYWDLANLCGDDTKLQLSTAVVKMILHFLIVLLPLPILR</sequence>
<dbReference type="Pfam" id="PF20684">
    <property type="entry name" value="Fung_rhodopsin"/>
    <property type="match status" value="1"/>
</dbReference>
<dbReference type="EMBL" id="JBFXLR010000001">
    <property type="protein sequence ID" value="KAL2861646.1"/>
    <property type="molecule type" value="Genomic_DNA"/>
</dbReference>
<evidence type="ECO:0000313" key="9">
    <source>
        <dbReference type="Proteomes" id="UP001610444"/>
    </source>
</evidence>
<dbReference type="InterPro" id="IPR052337">
    <property type="entry name" value="SAT4-like"/>
</dbReference>
<evidence type="ECO:0000256" key="5">
    <source>
        <dbReference type="ARBA" id="ARBA00038359"/>
    </source>
</evidence>
<keyword evidence="9" id="KW-1185">Reference proteome</keyword>
<keyword evidence="4 6" id="KW-0472">Membrane</keyword>
<comment type="subcellular location">
    <subcellularLocation>
        <location evidence="1">Membrane</location>
        <topology evidence="1">Multi-pass membrane protein</topology>
    </subcellularLocation>
</comment>
<dbReference type="PANTHER" id="PTHR33048:SF57">
    <property type="entry name" value="INTEGRAL MEMBRANE PROTEIN-RELATED"/>
    <property type="match status" value="1"/>
</dbReference>
<feature type="transmembrane region" description="Helical" evidence="6">
    <location>
        <begin position="20"/>
        <end position="38"/>
    </location>
</feature>
<name>A0ABR4LAT6_9EURO</name>
<evidence type="ECO:0000256" key="3">
    <source>
        <dbReference type="ARBA" id="ARBA00022989"/>
    </source>
</evidence>
<evidence type="ECO:0000256" key="6">
    <source>
        <dbReference type="SAM" id="Phobius"/>
    </source>
</evidence>
<comment type="caution">
    <text evidence="8">The sequence shown here is derived from an EMBL/GenBank/DDBJ whole genome shotgun (WGS) entry which is preliminary data.</text>
</comment>
<evidence type="ECO:0000256" key="4">
    <source>
        <dbReference type="ARBA" id="ARBA00023136"/>
    </source>
</evidence>
<evidence type="ECO:0000313" key="8">
    <source>
        <dbReference type="EMBL" id="KAL2861646.1"/>
    </source>
</evidence>
<feature type="transmembrane region" description="Helical" evidence="6">
    <location>
        <begin position="95"/>
        <end position="113"/>
    </location>
</feature>
<dbReference type="InterPro" id="IPR049326">
    <property type="entry name" value="Rhodopsin_dom_fungi"/>
</dbReference>
<accession>A0ABR4LAT6</accession>
<dbReference type="Proteomes" id="UP001610444">
    <property type="component" value="Unassembled WGS sequence"/>
</dbReference>
<keyword evidence="3 6" id="KW-1133">Transmembrane helix</keyword>
<dbReference type="GeneID" id="98159057"/>
<dbReference type="PANTHER" id="PTHR33048">
    <property type="entry name" value="PTH11-LIKE INTEGRAL MEMBRANE PROTEIN (AFU_ORTHOLOGUE AFUA_5G11245)"/>
    <property type="match status" value="1"/>
</dbReference>
<evidence type="ECO:0000256" key="2">
    <source>
        <dbReference type="ARBA" id="ARBA00022692"/>
    </source>
</evidence>
<protein>
    <recommendedName>
        <fullName evidence="7">Rhodopsin domain-containing protein</fullName>
    </recommendedName>
</protein>
<reference evidence="8 9" key="1">
    <citation type="submission" date="2024-07" db="EMBL/GenBank/DDBJ databases">
        <title>Section-level genome sequencing and comparative genomics of Aspergillus sections Usti and Cavernicolus.</title>
        <authorList>
            <consortium name="Lawrence Berkeley National Laboratory"/>
            <person name="Nybo J.L."/>
            <person name="Vesth T.C."/>
            <person name="Theobald S."/>
            <person name="Frisvad J.C."/>
            <person name="Larsen T.O."/>
            <person name="Kjaerboelling I."/>
            <person name="Rothschild-Mancinelli K."/>
            <person name="Lyhne E.K."/>
            <person name="Kogle M.E."/>
            <person name="Barry K."/>
            <person name="Clum A."/>
            <person name="Na H."/>
            <person name="Ledsgaard L."/>
            <person name="Lin J."/>
            <person name="Lipzen A."/>
            <person name="Kuo A."/>
            <person name="Riley R."/>
            <person name="Mondo S."/>
            <person name="LaButti K."/>
            <person name="Haridas S."/>
            <person name="Pangalinan J."/>
            <person name="Salamov A.A."/>
            <person name="Simmons B.A."/>
            <person name="Magnuson J.K."/>
            <person name="Chen J."/>
            <person name="Drula E."/>
            <person name="Henrissat B."/>
            <person name="Wiebenga A."/>
            <person name="Lubbers R.J."/>
            <person name="Gomes A.C."/>
            <person name="Macurrencykelacurrency M.R."/>
            <person name="Stajich J."/>
            <person name="Grigoriev I.V."/>
            <person name="Mortensen U.H."/>
            <person name="De vries R.P."/>
            <person name="Baker S.E."/>
            <person name="Andersen M.R."/>
        </authorList>
    </citation>
    <scope>NUCLEOTIDE SEQUENCE [LARGE SCALE GENOMIC DNA]</scope>
    <source>
        <strain evidence="8 9">CBS 756.74</strain>
    </source>
</reference>
<keyword evidence="2 6" id="KW-0812">Transmembrane</keyword>
<comment type="similarity">
    <text evidence="5">Belongs to the SAT4 family.</text>
</comment>